<evidence type="ECO:0000259" key="1">
    <source>
        <dbReference type="Pfam" id="PF22324"/>
    </source>
</evidence>
<organism evidence="2 3">
    <name type="scientific">Rubellimicrobium rubrum</name>
    <dbReference type="NCBI Taxonomy" id="2585369"/>
    <lineage>
        <taxon>Bacteria</taxon>
        <taxon>Pseudomonadati</taxon>
        <taxon>Pseudomonadota</taxon>
        <taxon>Alphaproteobacteria</taxon>
        <taxon>Rhodobacterales</taxon>
        <taxon>Roseobacteraceae</taxon>
        <taxon>Rubellimicrobium</taxon>
    </lineage>
</organism>
<evidence type="ECO:0000313" key="3">
    <source>
        <dbReference type="Proteomes" id="UP000305887"/>
    </source>
</evidence>
<proteinExistence type="predicted"/>
<dbReference type="InterPro" id="IPR054382">
    <property type="entry name" value="wHTH_alphaproteobact"/>
</dbReference>
<dbReference type="Pfam" id="PF22324">
    <property type="entry name" value="HTH_91"/>
    <property type="match status" value="1"/>
</dbReference>
<dbReference type="Proteomes" id="UP000305887">
    <property type="component" value="Unassembled WGS sequence"/>
</dbReference>
<gene>
    <name evidence="2" type="ORF">FHG66_21115</name>
</gene>
<comment type="caution">
    <text evidence="2">The sequence shown here is derived from an EMBL/GenBank/DDBJ whole genome shotgun (WGS) entry which is preliminary data.</text>
</comment>
<name>A0A5C4MHY5_9RHOB</name>
<protein>
    <recommendedName>
        <fullName evidence="1">Winged helix domain-containing protein</fullName>
    </recommendedName>
</protein>
<evidence type="ECO:0000313" key="2">
    <source>
        <dbReference type="EMBL" id="TNC43164.1"/>
    </source>
</evidence>
<sequence length="105" mass="11259">MLCHASGPSGHYYTLTDPSGSTHVIAVEGPNRWALDWLIAAGPSGVTPIDQPGPCWGAYVYNLRRLGVAIETLHERHGPPFGGRHGRYVLRCRVDAGANRARGAA</sequence>
<dbReference type="AlphaFoldDB" id="A0A5C4MHY5"/>
<accession>A0A5C4MHY5</accession>
<dbReference type="EMBL" id="VDFU01000072">
    <property type="protein sequence ID" value="TNC43164.1"/>
    <property type="molecule type" value="Genomic_DNA"/>
</dbReference>
<feature type="domain" description="Winged helix" evidence="1">
    <location>
        <begin position="25"/>
        <end position="97"/>
    </location>
</feature>
<keyword evidence="3" id="KW-1185">Reference proteome</keyword>
<reference evidence="2 3" key="1">
    <citation type="submission" date="2019-06" db="EMBL/GenBank/DDBJ databases">
        <title>YIM 131921 draft genome.</title>
        <authorList>
            <person name="Jiang L."/>
        </authorList>
    </citation>
    <scope>NUCLEOTIDE SEQUENCE [LARGE SCALE GENOMIC DNA]</scope>
    <source>
        <strain evidence="2 3">YIM 131921</strain>
    </source>
</reference>
<dbReference type="OrthoDB" id="7211172at2"/>